<evidence type="ECO:0000256" key="5">
    <source>
        <dbReference type="ARBA" id="ARBA00023186"/>
    </source>
</evidence>
<evidence type="ECO:0000256" key="1">
    <source>
        <dbReference type="ARBA" id="ARBA00004514"/>
    </source>
</evidence>
<keyword evidence="4 6" id="KW-1005">Bacterial flagellum biogenesis</keyword>
<reference evidence="7" key="1">
    <citation type="submission" date="2023-07" db="EMBL/GenBank/DDBJ databases">
        <title>Genome content predicts the carbon catabolic preferences of heterotrophic bacteria.</title>
        <authorList>
            <person name="Gralka M."/>
        </authorList>
    </citation>
    <scope>NUCLEOTIDE SEQUENCE</scope>
    <source>
        <strain evidence="7">I3M17_2</strain>
    </source>
</reference>
<dbReference type="InterPro" id="IPR036584">
    <property type="entry name" value="FliS_sf"/>
</dbReference>
<evidence type="ECO:0000256" key="3">
    <source>
        <dbReference type="ARBA" id="ARBA00022490"/>
    </source>
</evidence>
<comment type="similarity">
    <text evidence="2 6">Belongs to the FliS family.</text>
</comment>
<dbReference type="GO" id="GO:0071973">
    <property type="term" value="P:bacterial-type flagellum-dependent cell motility"/>
    <property type="evidence" value="ECO:0007669"/>
    <property type="project" value="TreeGrafter"/>
</dbReference>
<dbReference type="Proteomes" id="UP001169760">
    <property type="component" value="Unassembled WGS sequence"/>
</dbReference>
<dbReference type="Gene3D" id="1.20.120.340">
    <property type="entry name" value="Flagellar protein FliS"/>
    <property type="match status" value="1"/>
</dbReference>
<dbReference type="PIRSF" id="PIRSF039090">
    <property type="entry name" value="Flis"/>
    <property type="match status" value="1"/>
</dbReference>
<dbReference type="Pfam" id="PF02561">
    <property type="entry name" value="FliS"/>
    <property type="match status" value="1"/>
</dbReference>
<evidence type="ECO:0000256" key="4">
    <source>
        <dbReference type="ARBA" id="ARBA00022795"/>
    </source>
</evidence>
<evidence type="ECO:0000256" key="2">
    <source>
        <dbReference type="ARBA" id="ARBA00008787"/>
    </source>
</evidence>
<dbReference type="RefSeq" id="WP_303490164.1">
    <property type="nucleotide sequence ID" value="NZ_JAUOPB010000001.1"/>
</dbReference>
<evidence type="ECO:0000313" key="8">
    <source>
        <dbReference type="Proteomes" id="UP001169760"/>
    </source>
</evidence>
<dbReference type="PANTHER" id="PTHR34773">
    <property type="entry name" value="FLAGELLAR SECRETION CHAPERONE FLIS"/>
    <property type="match status" value="1"/>
</dbReference>
<keyword evidence="7" id="KW-0282">Flagellum</keyword>
<dbReference type="InterPro" id="IPR003713">
    <property type="entry name" value="FliS"/>
</dbReference>
<sequence length="130" mass="14387">MSLPQTKAAQYIQLHAESLTSHQIISLLLDGALERIEHTKLALHNSNIDDAQSLKIKFLGIVEGLQGYLDVERGGDIAVNLFALYSYIIKLIQQSTIENLAAGTDEARILLSEVKSGWDEMNIQQQKVAV</sequence>
<gene>
    <name evidence="7" type="primary">fliS</name>
    <name evidence="7" type="ORF">Q4521_00760</name>
</gene>
<dbReference type="CDD" id="cd16098">
    <property type="entry name" value="FliS"/>
    <property type="match status" value="1"/>
</dbReference>
<dbReference type="PANTHER" id="PTHR34773:SF1">
    <property type="entry name" value="FLAGELLAR SECRETION CHAPERONE FLIS"/>
    <property type="match status" value="1"/>
</dbReference>
<dbReference type="GO" id="GO:0044780">
    <property type="term" value="P:bacterial-type flagellum assembly"/>
    <property type="evidence" value="ECO:0007669"/>
    <property type="project" value="InterPro"/>
</dbReference>
<keyword evidence="7" id="KW-0966">Cell projection</keyword>
<comment type="caution">
    <text evidence="7">The sequence shown here is derived from an EMBL/GenBank/DDBJ whole genome shotgun (WGS) entry which is preliminary data.</text>
</comment>
<evidence type="ECO:0000256" key="6">
    <source>
        <dbReference type="PIRNR" id="PIRNR039090"/>
    </source>
</evidence>
<proteinExistence type="inferred from homology"/>
<organism evidence="7 8">
    <name type="scientific">Saccharophagus degradans</name>
    <dbReference type="NCBI Taxonomy" id="86304"/>
    <lineage>
        <taxon>Bacteria</taxon>
        <taxon>Pseudomonadati</taxon>
        <taxon>Pseudomonadota</taxon>
        <taxon>Gammaproteobacteria</taxon>
        <taxon>Cellvibrionales</taxon>
        <taxon>Cellvibrionaceae</taxon>
        <taxon>Saccharophagus</taxon>
    </lineage>
</organism>
<keyword evidence="5" id="KW-0143">Chaperone</keyword>
<name>A0AAW7X027_9GAMM</name>
<dbReference type="GO" id="GO:0005829">
    <property type="term" value="C:cytosol"/>
    <property type="evidence" value="ECO:0007669"/>
    <property type="project" value="UniProtKB-SubCell"/>
</dbReference>
<dbReference type="NCBIfam" id="TIGR00208">
    <property type="entry name" value="fliS"/>
    <property type="match status" value="1"/>
</dbReference>
<protein>
    <recommendedName>
        <fullName evidence="6">Flagellar secretion chaperone FliS</fullName>
    </recommendedName>
</protein>
<dbReference type="EMBL" id="JAUOPB010000001">
    <property type="protein sequence ID" value="MDO6420993.1"/>
    <property type="molecule type" value="Genomic_DNA"/>
</dbReference>
<keyword evidence="3 6" id="KW-0963">Cytoplasm</keyword>
<dbReference type="SUPFAM" id="SSF101116">
    <property type="entry name" value="Flagellar export chaperone FliS"/>
    <property type="match status" value="1"/>
</dbReference>
<keyword evidence="7" id="KW-0969">Cilium</keyword>
<evidence type="ECO:0000313" key="7">
    <source>
        <dbReference type="EMBL" id="MDO6420993.1"/>
    </source>
</evidence>
<dbReference type="AlphaFoldDB" id="A0AAW7X027"/>
<comment type="subcellular location">
    <subcellularLocation>
        <location evidence="1 6">Cytoplasm</location>
        <location evidence="1 6">Cytosol</location>
    </subcellularLocation>
</comment>
<accession>A0AAW7X027</accession>